<organism evidence="1 2">
    <name type="scientific">Saccharothrix espanaensis (strain ATCC 51144 / DSM 44229 / JCM 9112 / NBRC 15066 / NRRL 15764)</name>
    <dbReference type="NCBI Taxonomy" id="1179773"/>
    <lineage>
        <taxon>Bacteria</taxon>
        <taxon>Bacillati</taxon>
        <taxon>Actinomycetota</taxon>
        <taxon>Actinomycetes</taxon>
        <taxon>Pseudonocardiales</taxon>
        <taxon>Pseudonocardiaceae</taxon>
        <taxon>Saccharothrix</taxon>
    </lineage>
</organism>
<dbReference type="HOGENOM" id="CLU_3239225_0_0_11"/>
<dbReference type="Proteomes" id="UP000006281">
    <property type="component" value="Chromosome"/>
</dbReference>
<evidence type="ECO:0000313" key="1">
    <source>
        <dbReference type="EMBL" id="CCH30181.1"/>
    </source>
</evidence>
<proteinExistence type="predicted"/>
<accession>K0JW02</accession>
<sequence>MNRRAAASWAVLISYVIDRSSVLIACSRLKTVRAELVRWLFVG</sequence>
<dbReference type="KEGG" id="sesp:BN6_28720"/>
<protein>
    <submittedName>
        <fullName evidence="1">Uncharacterized protein</fullName>
    </submittedName>
</protein>
<keyword evidence="2" id="KW-1185">Reference proteome</keyword>
<gene>
    <name evidence="1" type="ordered locus">BN6_28720</name>
</gene>
<evidence type="ECO:0000313" key="2">
    <source>
        <dbReference type="Proteomes" id="UP000006281"/>
    </source>
</evidence>
<dbReference type="EMBL" id="HE804045">
    <property type="protein sequence ID" value="CCH30181.1"/>
    <property type="molecule type" value="Genomic_DNA"/>
</dbReference>
<reference evidence="1 2" key="1">
    <citation type="journal article" date="2012" name="BMC Genomics">
        <title>Complete genome sequence of Saccharothrix espanaensis DSM 44229T and comparison to the other completely sequenced Pseudonocardiaceae.</title>
        <authorList>
            <person name="Strobel T."/>
            <person name="Al-Dilaimi A."/>
            <person name="Blom J."/>
            <person name="Gessner A."/>
            <person name="Kalinowski J."/>
            <person name="Luzhetska M."/>
            <person name="Puhler A."/>
            <person name="Szczepanowski R."/>
            <person name="Bechthold A."/>
            <person name="Ruckert C."/>
        </authorList>
    </citation>
    <scope>NUCLEOTIDE SEQUENCE [LARGE SCALE GENOMIC DNA]</scope>
    <source>
        <strain evidence="2">ATCC 51144 / DSM 44229 / JCM 9112 / NBRC 15066 / NRRL 15764</strain>
    </source>
</reference>
<dbReference type="AlphaFoldDB" id="K0JW02"/>
<name>K0JW02_SACES</name>